<dbReference type="EMBL" id="JAWDGP010005772">
    <property type="protein sequence ID" value="KAK3752289.1"/>
    <property type="molecule type" value="Genomic_DNA"/>
</dbReference>
<keyword evidence="2" id="KW-1185">Reference proteome</keyword>
<proteinExistence type="predicted"/>
<dbReference type="AlphaFoldDB" id="A0AAE0YNP9"/>
<reference evidence="1" key="1">
    <citation type="journal article" date="2023" name="G3 (Bethesda)">
        <title>A reference genome for the long-term kleptoplast-retaining sea slug Elysia crispata morphotype clarki.</title>
        <authorList>
            <person name="Eastman K.E."/>
            <person name="Pendleton A.L."/>
            <person name="Shaikh M.A."/>
            <person name="Suttiyut T."/>
            <person name="Ogas R."/>
            <person name="Tomko P."/>
            <person name="Gavelis G."/>
            <person name="Widhalm J.R."/>
            <person name="Wisecaver J.H."/>
        </authorList>
    </citation>
    <scope>NUCLEOTIDE SEQUENCE</scope>
    <source>
        <strain evidence="1">ECLA1</strain>
    </source>
</reference>
<sequence>MQPSLLRSPVFQYLRCCLIAASLRSGFNEMDTTYCVIVDRTAGREQFVLVEHSSMVVMVVEWLARSFISQREFIWRLLLSITRCEGSDACGSTSPFAVVWAERALGNHGTATLR</sequence>
<name>A0AAE0YNP9_9GAST</name>
<organism evidence="1 2">
    <name type="scientific">Elysia crispata</name>
    <name type="common">lettuce slug</name>
    <dbReference type="NCBI Taxonomy" id="231223"/>
    <lineage>
        <taxon>Eukaryota</taxon>
        <taxon>Metazoa</taxon>
        <taxon>Spiralia</taxon>
        <taxon>Lophotrochozoa</taxon>
        <taxon>Mollusca</taxon>
        <taxon>Gastropoda</taxon>
        <taxon>Heterobranchia</taxon>
        <taxon>Euthyneura</taxon>
        <taxon>Panpulmonata</taxon>
        <taxon>Sacoglossa</taxon>
        <taxon>Placobranchoidea</taxon>
        <taxon>Plakobranchidae</taxon>
        <taxon>Elysia</taxon>
    </lineage>
</organism>
<evidence type="ECO:0000313" key="2">
    <source>
        <dbReference type="Proteomes" id="UP001283361"/>
    </source>
</evidence>
<dbReference type="Proteomes" id="UP001283361">
    <property type="component" value="Unassembled WGS sequence"/>
</dbReference>
<gene>
    <name evidence="1" type="ORF">RRG08_011249</name>
</gene>
<comment type="caution">
    <text evidence="1">The sequence shown here is derived from an EMBL/GenBank/DDBJ whole genome shotgun (WGS) entry which is preliminary data.</text>
</comment>
<accession>A0AAE0YNP9</accession>
<protein>
    <submittedName>
        <fullName evidence="1">Uncharacterized protein</fullName>
    </submittedName>
</protein>
<evidence type="ECO:0000313" key="1">
    <source>
        <dbReference type="EMBL" id="KAK3752289.1"/>
    </source>
</evidence>